<name>A0A2U1Q2D5_ARTAN</name>
<feature type="compositionally biased region" description="Acidic residues" evidence="1">
    <location>
        <begin position="1"/>
        <end position="11"/>
    </location>
</feature>
<gene>
    <name evidence="2" type="ORF">CTI12_AA084570</name>
</gene>
<feature type="compositionally biased region" description="Basic and acidic residues" evidence="1">
    <location>
        <begin position="262"/>
        <end position="291"/>
    </location>
</feature>
<feature type="region of interest" description="Disordered" evidence="1">
    <location>
        <begin position="1"/>
        <end position="26"/>
    </location>
</feature>
<dbReference type="AlphaFoldDB" id="A0A2U1Q2D5"/>
<dbReference type="EMBL" id="PKPP01000489">
    <property type="protein sequence ID" value="PWA92122.1"/>
    <property type="molecule type" value="Genomic_DNA"/>
</dbReference>
<evidence type="ECO:0000313" key="3">
    <source>
        <dbReference type="Proteomes" id="UP000245207"/>
    </source>
</evidence>
<dbReference type="OrthoDB" id="1751344at2759"/>
<proteinExistence type="predicted"/>
<organism evidence="2 3">
    <name type="scientific">Artemisia annua</name>
    <name type="common">Sweet wormwood</name>
    <dbReference type="NCBI Taxonomy" id="35608"/>
    <lineage>
        <taxon>Eukaryota</taxon>
        <taxon>Viridiplantae</taxon>
        <taxon>Streptophyta</taxon>
        <taxon>Embryophyta</taxon>
        <taxon>Tracheophyta</taxon>
        <taxon>Spermatophyta</taxon>
        <taxon>Magnoliopsida</taxon>
        <taxon>eudicotyledons</taxon>
        <taxon>Gunneridae</taxon>
        <taxon>Pentapetalae</taxon>
        <taxon>asterids</taxon>
        <taxon>campanulids</taxon>
        <taxon>Asterales</taxon>
        <taxon>Asteraceae</taxon>
        <taxon>Asteroideae</taxon>
        <taxon>Anthemideae</taxon>
        <taxon>Artemisiinae</taxon>
        <taxon>Artemisia</taxon>
    </lineage>
</organism>
<evidence type="ECO:0000256" key="1">
    <source>
        <dbReference type="SAM" id="MobiDB-lite"/>
    </source>
</evidence>
<feature type="compositionally biased region" description="Basic and acidic residues" evidence="1">
    <location>
        <begin position="330"/>
        <end position="352"/>
    </location>
</feature>
<feature type="compositionally biased region" description="Polar residues" evidence="1">
    <location>
        <begin position="294"/>
        <end position="329"/>
    </location>
</feature>
<reference evidence="2 3" key="1">
    <citation type="journal article" date="2018" name="Mol. Plant">
        <title>The genome of Artemisia annua provides insight into the evolution of Asteraceae family and artemisinin biosynthesis.</title>
        <authorList>
            <person name="Shen Q."/>
            <person name="Zhang L."/>
            <person name="Liao Z."/>
            <person name="Wang S."/>
            <person name="Yan T."/>
            <person name="Shi P."/>
            <person name="Liu M."/>
            <person name="Fu X."/>
            <person name="Pan Q."/>
            <person name="Wang Y."/>
            <person name="Lv Z."/>
            <person name="Lu X."/>
            <person name="Zhang F."/>
            <person name="Jiang W."/>
            <person name="Ma Y."/>
            <person name="Chen M."/>
            <person name="Hao X."/>
            <person name="Li L."/>
            <person name="Tang Y."/>
            <person name="Lv G."/>
            <person name="Zhou Y."/>
            <person name="Sun X."/>
            <person name="Brodelius P.E."/>
            <person name="Rose J.K.C."/>
            <person name="Tang K."/>
        </authorList>
    </citation>
    <scope>NUCLEOTIDE SEQUENCE [LARGE SCALE GENOMIC DNA]</scope>
    <source>
        <strain evidence="3">cv. Huhao1</strain>
        <tissue evidence="2">Leaf</tissue>
    </source>
</reference>
<feature type="region of interest" description="Disordered" evidence="1">
    <location>
        <begin position="194"/>
        <end position="352"/>
    </location>
</feature>
<protein>
    <recommendedName>
        <fullName evidence="4">ATPase, F1/V1/A1 complex, alpha/beta subunit, Zinc knuckle CX2CX4HX4C</fullName>
    </recommendedName>
</protein>
<dbReference type="Proteomes" id="UP000245207">
    <property type="component" value="Unassembled WGS sequence"/>
</dbReference>
<accession>A0A2U1Q2D5</accession>
<sequence length="496" mass="56909">MEEEVENENTCELEKDGSLNLGDQNGKEIHVMSNDDTVNEAELKQNGSKQSNEKDTNVSANKLFVRTTVNNIVNGTGQTFANVVTKNGKFMNNKLDYVQTEKNEEGEEVVVFNEDIVGEASYYGSNDCKLRYARVLVEMEACKGLPDKIGIVYKDASNNIKKRKTVKVEYPWKPLVCSHCDVFGHSMQACKIRPRTSEEKESENVHNKKSSVMNQEYQVKKDENGVNREVQNKDSDGFVEARGRRNHGRNKQFQQRKQLFSPKEKQVNEKENGDLKRQENGQDNMNKDKGKSIVNEQNNGGEGTSKTPSNEMSNDEQNVVQNAGNQSSNRTDKKLNKYADVGSVERQDKDADTVNGKKYEEEFPALSKEARSKSQSITHKGNKNRFDVLGSVGNNDTLYSNDNQKCQDEGDLCRNKNGKSISMEENIVKENEEVDIFILWKKQEEMIDMFVNNKRNPTDEELETWARYMCEWYKERWEAKWKSKYPIVGRSIWIID</sequence>
<feature type="compositionally biased region" description="Basic and acidic residues" evidence="1">
    <location>
        <begin position="218"/>
        <end position="243"/>
    </location>
</feature>
<evidence type="ECO:0000313" key="2">
    <source>
        <dbReference type="EMBL" id="PWA92122.1"/>
    </source>
</evidence>
<comment type="caution">
    <text evidence="2">The sequence shown here is derived from an EMBL/GenBank/DDBJ whole genome shotgun (WGS) entry which is preliminary data.</text>
</comment>
<keyword evidence="3" id="KW-1185">Reference proteome</keyword>
<evidence type="ECO:0008006" key="4">
    <source>
        <dbReference type="Google" id="ProtNLM"/>
    </source>
</evidence>
<feature type="compositionally biased region" description="Basic and acidic residues" evidence="1">
    <location>
        <begin position="195"/>
        <end position="206"/>
    </location>
</feature>